<accession>A0A1M6QZ85</accession>
<proteinExistence type="predicted"/>
<evidence type="ECO:0008006" key="3">
    <source>
        <dbReference type="Google" id="ProtNLM"/>
    </source>
</evidence>
<evidence type="ECO:0000313" key="1">
    <source>
        <dbReference type="EMBL" id="SHK25569.1"/>
    </source>
</evidence>
<dbReference type="AlphaFoldDB" id="A0A1M6QZ85"/>
<evidence type="ECO:0000313" key="2">
    <source>
        <dbReference type="Proteomes" id="UP000184263"/>
    </source>
</evidence>
<organism evidence="1 2">
    <name type="scientific">Selenomonas ruminantium</name>
    <dbReference type="NCBI Taxonomy" id="971"/>
    <lineage>
        <taxon>Bacteria</taxon>
        <taxon>Bacillati</taxon>
        <taxon>Bacillota</taxon>
        <taxon>Negativicutes</taxon>
        <taxon>Selenomonadales</taxon>
        <taxon>Selenomonadaceae</taxon>
        <taxon>Selenomonas</taxon>
    </lineage>
</organism>
<dbReference type="Proteomes" id="UP000184263">
    <property type="component" value="Unassembled WGS sequence"/>
</dbReference>
<protein>
    <recommendedName>
        <fullName evidence="3">Haemolysin activator HlyB C-terminal domain-containing protein</fullName>
    </recommendedName>
</protein>
<name>A0A1M6QZ85_SELRU</name>
<sequence>MNSITLKGWGIGVNYAHSGDYFLRLDYARRIGWDDNLLREGESRQRIWFLAGKVF</sequence>
<gene>
    <name evidence="1" type="ORF">SAMN05216582_10167</name>
</gene>
<dbReference type="RefSeq" id="WP_178139432.1">
    <property type="nucleotide sequence ID" value="NZ_FRBC01000001.1"/>
</dbReference>
<dbReference type="EMBL" id="FRBC01000001">
    <property type="protein sequence ID" value="SHK25569.1"/>
    <property type="molecule type" value="Genomic_DNA"/>
</dbReference>
<reference evidence="1 2" key="1">
    <citation type="submission" date="2016-11" db="EMBL/GenBank/DDBJ databases">
        <authorList>
            <person name="Jaros S."/>
            <person name="Januszkiewicz K."/>
            <person name="Wedrychowicz H."/>
        </authorList>
    </citation>
    <scope>NUCLEOTIDE SEQUENCE [LARGE SCALE GENOMIC DNA]</scope>
    <source>
        <strain evidence="1 2">HD4</strain>
    </source>
</reference>